<protein>
    <submittedName>
        <fullName evidence="1">Uncharacterized protein</fullName>
    </submittedName>
</protein>
<sequence length="237" mass="27026">MPSWYDRRKYSKGLRDVAETHRSEQFREDRFRRQYFLSKFELRARGYERIILKQGCGCVIHGSFDGFISVNHCTIKLTQPKPPGGQRPAPEFVVAVCMIPPHRRVSLDVKVEGKSKAASPLVEFWHSTDAVGSSNYSPDTLLMRVKHFASASKANIAEARMLLSDIAFTMPPANSEIKDHQGYFIDRRGSGQDFIECAALEITGSQDKDFCYPIMIKRDMEKILRLVEEEEDTSEKG</sequence>
<gene>
    <name evidence="1" type="ORF">NX722_05295</name>
</gene>
<name>A0ABT3MRR2_9GAMM</name>
<dbReference type="RefSeq" id="WP_262567047.1">
    <property type="nucleotide sequence ID" value="NZ_JAPFCC010000001.1"/>
</dbReference>
<evidence type="ECO:0000313" key="2">
    <source>
        <dbReference type="Proteomes" id="UP001209854"/>
    </source>
</evidence>
<evidence type="ECO:0000313" key="1">
    <source>
        <dbReference type="EMBL" id="MCW7552067.1"/>
    </source>
</evidence>
<organism evidence="1 2">
    <name type="scientific">Endozoicomonas gorgoniicola</name>
    <dbReference type="NCBI Taxonomy" id="1234144"/>
    <lineage>
        <taxon>Bacteria</taxon>
        <taxon>Pseudomonadati</taxon>
        <taxon>Pseudomonadota</taxon>
        <taxon>Gammaproteobacteria</taxon>
        <taxon>Oceanospirillales</taxon>
        <taxon>Endozoicomonadaceae</taxon>
        <taxon>Endozoicomonas</taxon>
    </lineage>
</organism>
<dbReference type="Proteomes" id="UP001209854">
    <property type="component" value="Unassembled WGS sequence"/>
</dbReference>
<reference evidence="1 2" key="1">
    <citation type="submission" date="2022-10" db="EMBL/GenBank/DDBJ databases">
        <title>High-quality genome sequences of two octocoral-associated bacteria, Endozoicomonas euniceicola EF212 and Endozoicomonas gorgoniicola PS125.</title>
        <authorList>
            <person name="Chiou Y.-J."/>
            <person name="Chen Y.-H."/>
        </authorList>
    </citation>
    <scope>NUCLEOTIDE SEQUENCE [LARGE SCALE GENOMIC DNA]</scope>
    <source>
        <strain evidence="1 2">PS125</strain>
    </source>
</reference>
<keyword evidence="2" id="KW-1185">Reference proteome</keyword>
<proteinExistence type="predicted"/>
<comment type="caution">
    <text evidence="1">The sequence shown here is derived from an EMBL/GenBank/DDBJ whole genome shotgun (WGS) entry which is preliminary data.</text>
</comment>
<accession>A0ABT3MRR2</accession>
<dbReference type="EMBL" id="JAPFCC010000001">
    <property type="protein sequence ID" value="MCW7552067.1"/>
    <property type="molecule type" value="Genomic_DNA"/>
</dbReference>